<evidence type="ECO:0000313" key="2">
    <source>
        <dbReference type="EMBL" id="CAG9328727.1"/>
    </source>
</evidence>
<proteinExistence type="predicted"/>
<dbReference type="AlphaFoldDB" id="A0AAU9JNB4"/>
<feature type="transmembrane region" description="Helical" evidence="1">
    <location>
        <begin position="20"/>
        <end position="45"/>
    </location>
</feature>
<dbReference type="EMBL" id="CAJZBQ010000046">
    <property type="protein sequence ID" value="CAG9328727.1"/>
    <property type="molecule type" value="Genomic_DNA"/>
</dbReference>
<keyword evidence="3" id="KW-1185">Reference proteome</keyword>
<reference evidence="2" key="1">
    <citation type="submission" date="2021-09" db="EMBL/GenBank/DDBJ databases">
        <authorList>
            <consortium name="AG Swart"/>
            <person name="Singh M."/>
            <person name="Singh A."/>
            <person name="Seah K."/>
            <person name="Emmerich C."/>
        </authorList>
    </citation>
    <scope>NUCLEOTIDE SEQUENCE</scope>
    <source>
        <strain evidence="2">ATCC30299</strain>
    </source>
</reference>
<accession>A0AAU9JNB4</accession>
<evidence type="ECO:0000256" key="1">
    <source>
        <dbReference type="SAM" id="Phobius"/>
    </source>
</evidence>
<keyword evidence="1" id="KW-0812">Transmembrane</keyword>
<keyword evidence="1" id="KW-0472">Membrane</keyword>
<keyword evidence="1" id="KW-1133">Transmembrane helix</keyword>
<comment type="caution">
    <text evidence="2">The sequence shown here is derived from an EMBL/GenBank/DDBJ whole genome shotgun (WGS) entry which is preliminary data.</text>
</comment>
<name>A0AAU9JNB4_9CILI</name>
<organism evidence="2 3">
    <name type="scientific">Blepharisma stoltei</name>
    <dbReference type="NCBI Taxonomy" id="1481888"/>
    <lineage>
        <taxon>Eukaryota</taxon>
        <taxon>Sar</taxon>
        <taxon>Alveolata</taxon>
        <taxon>Ciliophora</taxon>
        <taxon>Postciliodesmatophora</taxon>
        <taxon>Heterotrichea</taxon>
        <taxon>Heterotrichida</taxon>
        <taxon>Blepharismidae</taxon>
        <taxon>Blepharisma</taxon>
    </lineage>
</organism>
<evidence type="ECO:0000313" key="3">
    <source>
        <dbReference type="Proteomes" id="UP001162131"/>
    </source>
</evidence>
<gene>
    <name evidence="2" type="ORF">BSTOLATCC_MIC46718</name>
</gene>
<protein>
    <submittedName>
        <fullName evidence="2">Uncharacterized protein</fullName>
    </submittedName>
</protein>
<dbReference type="Proteomes" id="UP001162131">
    <property type="component" value="Unassembled WGS sequence"/>
</dbReference>
<feature type="transmembrane region" description="Helical" evidence="1">
    <location>
        <begin position="72"/>
        <end position="91"/>
    </location>
</feature>
<sequence>MIGLSIPAARANKKYMCQVYLFSVLALFAGLVAFFVMAGTAMITFEDSCNEISGHLSSQASSCALTGPNFDLFNLLFVFILSISFWIYVYALQKEEEKISQAQNGGILMAYFWTED</sequence>